<gene>
    <name evidence="1" type="ORF">OIU84_018310</name>
</gene>
<protein>
    <submittedName>
        <fullName evidence="1">Uncharacterized protein</fullName>
    </submittedName>
</protein>
<sequence>MTSQLSLSSCRLAGRIPCWFSTQKALVFLDLKLEEPFPQWLAEMDLGSTFLSDNNPHMFIFSVEFSGLIWIIGRSQNKVSPATASLSTLSLDLSKNRISGQLAASESLTHMQGKPKSDKEIADGAVLTHSSHTRNFHEEEAK</sequence>
<dbReference type="Pfam" id="PF00560">
    <property type="entry name" value="LRR_1"/>
    <property type="match status" value="1"/>
</dbReference>
<evidence type="ECO:0000313" key="1">
    <source>
        <dbReference type="EMBL" id="KAJ6430769.1"/>
    </source>
</evidence>
<organism evidence="1 2">
    <name type="scientific">Salix udensis</name>
    <dbReference type="NCBI Taxonomy" id="889485"/>
    <lineage>
        <taxon>Eukaryota</taxon>
        <taxon>Viridiplantae</taxon>
        <taxon>Streptophyta</taxon>
        <taxon>Embryophyta</taxon>
        <taxon>Tracheophyta</taxon>
        <taxon>Spermatophyta</taxon>
        <taxon>Magnoliopsida</taxon>
        <taxon>eudicotyledons</taxon>
        <taxon>Gunneridae</taxon>
        <taxon>Pentapetalae</taxon>
        <taxon>rosids</taxon>
        <taxon>fabids</taxon>
        <taxon>Malpighiales</taxon>
        <taxon>Salicaceae</taxon>
        <taxon>Saliceae</taxon>
        <taxon>Salix</taxon>
    </lineage>
</organism>
<keyword evidence="2" id="KW-1185">Reference proteome</keyword>
<dbReference type="InterPro" id="IPR032675">
    <property type="entry name" value="LRR_dom_sf"/>
</dbReference>
<dbReference type="EMBL" id="JAPFFJ010000003">
    <property type="protein sequence ID" value="KAJ6430769.1"/>
    <property type="molecule type" value="Genomic_DNA"/>
</dbReference>
<accession>A0AAD6PI43</accession>
<comment type="caution">
    <text evidence="1">The sequence shown here is derived from an EMBL/GenBank/DDBJ whole genome shotgun (WGS) entry which is preliminary data.</text>
</comment>
<dbReference type="Proteomes" id="UP001162972">
    <property type="component" value="Chromosome 10"/>
</dbReference>
<name>A0AAD6PI43_9ROSI</name>
<dbReference type="InterPro" id="IPR001611">
    <property type="entry name" value="Leu-rich_rpt"/>
</dbReference>
<reference evidence="1 2" key="1">
    <citation type="journal article" date="2023" name="Int. J. Mol. Sci.">
        <title>De Novo Assembly and Annotation of 11 Diverse Shrub Willow (Salix) Genomes Reveals Novel Gene Organization in Sex-Linked Regions.</title>
        <authorList>
            <person name="Hyden B."/>
            <person name="Feng K."/>
            <person name="Yates T.B."/>
            <person name="Jawdy S."/>
            <person name="Cereghino C."/>
            <person name="Smart L.B."/>
            <person name="Muchero W."/>
        </authorList>
    </citation>
    <scope>NUCLEOTIDE SEQUENCE [LARGE SCALE GENOMIC DNA]</scope>
    <source>
        <tissue evidence="1">Shoot tip</tissue>
    </source>
</reference>
<dbReference type="Gene3D" id="3.80.10.10">
    <property type="entry name" value="Ribonuclease Inhibitor"/>
    <property type="match status" value="1"/>
</dbReference>
<evidence type="ECO:0000313" key="2">
    <source>
        <dbReference type="Proteomes" id="UP001162972"/>
    </source>
</evidence>
<proteinExistence type="predicted"/>
<dbReference type="AlphaFoldDB" id="A0AAD6PI43"/>